<gene>
    <name evidence="9" type="ORF">EDC23_1189</name>
</gene>
<keyword evidence="5" id="KW-0804">Transcription</keyword>
<evidence type="ECO:0000256" key="3">
    <source>
        <dbReference type="ARBA" id="ARBA00023015"/>
    </source>
</evidence>
<evidence type="ECO:0000313" key="10">
    <source>
        <dbReference type="Proteomes" id="UP000294914"/>
    </source>
</evidence>
<evidence type="ECO:0000256" key="5">
    <source>
        <dbReference type="ARBA" id="ARBA00023163"/>
    </source>
</evidence>
<organism evidence="9 10">
    <name type="scientific">Thiohalophilus thiocyanatoxydans</name>
    <dbReference type="NCBI Taxonomy" id="381308"/>
    <lineage>
        <taxon>Bacteria</taxon>
        <taxon>Pseudomonadati</taxon>
        <taxon>Pseudomonadota</taxon>
        <taxon>Gammaproteobacteria</taxon>
        <taxon>Thiohalomonadales</taxon>
        <taxon>Thiohalophilaceae</taxon>
        <taxon>Thiohalophilus</taxon>
    </lineage>
</organism>
<dbReference type="SUPFAM" id="SSF52172">
    <property type="entry name" value="CheY-like"/>
    <property type="match status" value="1"/>
</dbReference>
<dbReference type="GO" id="GO:0006355">
    <property type="term" value="P:regulation of DNA-templated transcription"/>
    <property type="evidence" value="ECO:0007669"/>
    <property type="project" value="InterPro"/>
</dbReference>
<dbReference type="PROSITE" id="PS50110">
    <property type="entry name" value="RESPONSE_REGULATORY"/>
    <property type="match status" value="1"/>
</dbReference>
<evidence type="ECO:0000256" key="4">
    <source>
        <dbReference type="ARBA" id="ARBA00023125"/>
    </source>
</evidence>
<feature type="modified residue" description="4-aspartylphosphate" evidence="6">
    <location>
        <position position="54"/>
    </location>
</feature>
<keyword evidence="10" id="KW-1185">Reference proteome</keyword>
<dbReference type="GO" id="GO:0000160">
    <property type="term" value="P:phosphorelay signal transduction system"/>
    <property type="evidence" value="ECO:0007669"/>
    <property type="project" value="UniProtKB-KW"/>
</dbReference>
<dbReference type="InterPro" id="IPR001789">
    <property type="entry name" value="Sig_transdc_resp-reg_receiver"/>
</dbReference>
<evidence type="ECO:0000259" key="7">
    <source>
        <dbReference type="PROSITE" id="PS50043"/>
    </source>
</evidence>
<dbReference type="PRINTS" id="PR00038">
    <property type="entry name" value="HTHLUXR"/>
</dbReference>
<dbReference type="Pfam" id="PF00072">
    <property type="entry name" value="Response_reg"/>
    <property type="match status" value="1"/>
</dbReference>
<dbReference type="Proteomes" id="UP000294914">
    <property type="component" value="Unassembled WGS sequence"/>
</dbReference>
<dbReference type="InterPro" id="IPR000792">
    <property type="entry name" value="Tscrpt_reg_LuxR_C"/>
</dbReference>
<dbReference type="Pfam" id="PF00196">
    <property type="entry name" value="GerE"/>
    <property type="match status" value="1"/>
</dbReference>
<dbReference type="EMBL" id="SOQX01000002">
    <property type="protein sequence ID" value="TDY02807.1"/>
    <property type="molecule type" value="Genomic_DNA"/>
</dbReference>
<feature type="domain" description="Response regulatory" evidence="8">
    <location>
        <begin position="3"/>
        <end position="119"/>
    </location>
</feature>
<dbReference type="SUPFAM" id="SSF46894">
    <property type="entry name" value="C-terminal effector domain of the bipartite response regulators"/>
    <property type="match status" value="1"/>
</dbReference>
<dbReference type="RefSeq" id="WP_134082063.1">
    <property type="nucleotide sequence ID" value="NZ_SOQX01000002.1"/>
</dbReference>
<dbReference type="InterPro" id="IPR011006">
    <property type="entry name" value="CheY-like_superfamily"/>
</dbReference>
<comment type="caution">
    <text evidence="9">The sequence shown here is derived from an EMBL/GenBank/DDBJ whole genome shotgun (WGS) entry which is preliminary data.</text>
</comment>
<dbReference type="SMART" id="SM00448">
    <property type="entry name" value="REC"/>
    <property type="match status" value="1"/>
</dbReference>
<dbReference type="PROSITE" id="PS50043">
    <property type="entry name" value="HTH_LUXR_2"/>
    <property type="match status" value="1"/>
</dbReference>
<dbReference type="InterPro" id="IPR039420">
    <property type="entry name" value="WalR-like"/>
</dbReference>
<dbReference type="PANTHER" id="PTHR43214">
    <property type="entry name" value="TWO-COMPONENT RESPONSE REGULATOR"/>
    <property type="match status" value="1"/>
</dbReference>
<dbReference type="GO" id="GO:0003677">
    <property type="term" value="F:DNA binding"/>
    <property type="evidence" value="ECO:0007669"/>
    <property type="project" value="UniProtKB-KW"/>
</dbReference>
<evidence type="ECO:0000256" key="2">
    <source>
        <dbReference type="ARBA" id="ARBA00023012"/>
    </source>
</evidence>
<evidence type="ECO:0000313" key="9">
    <source>
        <dbReference type="EMBL" id="TDY02807.1"/>
    </source>
</evidence>
<name>A0A4R8IY10_9GAMM</name>
<reference evidence="9 10" key="1">
    <citation type="submission" date="2019-03" db="EMBL/GenBank/DDBJ databases">
        <title>Genomic Encyclopedia of Type Strains, Phase IV (KMG-IV): sequencing the most valuable type-strain genomes for metagenomic binning, comparative biology and taxonomic classification.</title>
        <authorList>
            <person name="Goeker M."/>
        </authorList>
    </citation>
    <scope>NUCLEOTIDE SEQUENCE [LARGE SCALE GENOMIC DNA]</scope>
    <source>
        <strain evidence="9 10">DSM 16326</strain>
    </source>
</reference>
<accession>A0A4R8IY10</accession>
<dbReference type="OrthoDB" id="9796655at2"/>
<evidence type="ECO:0000259" key="8">
    <source>
        <dbReference type="PROSITE" id="PS50110"/>
    </source>
</evidence>
<keyword evidence="2" id="KW-0902">Two-component regulatory system</keyword>
<dbReference type="NCBIfam" id="NF007018">
    <property type="entry name" value="PRK09483.1"/>
    <property type="match status" value="1"/>
</dbReference>
<dbReference type="InterPro" id="IPR016032">
    <property type="entry name" value="Sig_transdc_resp-reg_C-effctor"/>
</dbReference>
<sequence>MTRILLVDDHDLVRTGVRRLLEDVADFEILGEATSGEEAIKMVAELDPDVVLMDINMPGIGGLEATRKMLGNNPALRIIIVTMHQDDLFAQRLLKAGAVGYLTKGARVDEISHAIHETLAGRRYITPEIAQQLALSQFPEHETDSPFDSLSERELQVLMMLMAGQKISAISDQLCLSPKTISTYRQRLYTKLGVHSDIELARLAMRHGVIESSQVQ</sequence>
<dbReference type="CDD" id="cd17535">
    <property type="entry name" value="REC_NarL-like"/>
    <property type="match status" value="1"/>
</dbReference>
<dbReference type="AlphaFoldDB" id="A0A4R8IY10"/>
<keyword evidence="3" id="KW-0805">Transcription regulation</keyword>
<dbReference type="PANTHER" id="PTHR43214:SF3">
    <property type="entry name" value="RESPONSE REGULATOR UVRY"/>
    <property type="match status" value="1"/>
</dbReference>
<protein>
    <submittedName>
        <fullName evidence="9">LuxR family two component transcriptional regulator</fullName>
    </submittedName>
</protein>
<evidence type="ECO:0000256" key="6">
    <source>
        <dbReference type="PROSITE-ProRule" id="PRU00169"/>
    </source>
</evidence>
<dbReference type="SMART" id="SM00421">
    <property type="entry name" value="HTH_LUXR"/>
    <property type="match status" value="1"/>
</dbReference>
<dbReference type="CDD" id="cd06170">
    <property type="entry name" value="LuxR_C_like"/>
    <property type="match status" value="1"/>
</dbReference>
<feature type="domain" description="HTH luxR-type" evidence="7">
    <location>
        <begin position="143"/>
        <end position="208"/>
    </location>
</feature>
<keyword evidence="4" id="KW-0238">DNA-binding</keyword>
<dbReference type="Gene3D" id="3.40.50.2300">
    <property type="match status" value="1"/>
</dbReference>
<dbReference type="InterPro" id="IPR058245">
    <property type="entry name" value="NreC/VraR/RcsB-like_REC"/>
</dbReference>
<keyword evidence="1 6" id="KW-0597">Phosphoprotein</keyword>
<evidence type="ECO:0000256" key="1">
    <source>
        <dbReference type="ARBA" id="ARBA00022553"/>
    </source>
</evidence>
<proteinExistence type="predicted"/>